<dbReference type="Proteomes" id="UP000226525">
    <property type="component" value="Unassembled WGS sequence"/>
</dbReference>
<evidence type="ECO:0000256" key="1">
    <source>
        <dbReference type="ARBA" id="ARBA00008183"/>
    </source>
</evidence>
<dbReference type="PROSITE" id="PS50810">
    <property type="entry name" value="FRATAXIN_2"/>
    <property type="match status" value="1"/>
</dbReference>
<dbReference type="GO" id="GO:0016226">
    <property type="term" value="P:iron-sulfur cluster assembly"/>
    <property type="evidence" value="ECO:0007669"/>
    <property type="project" value="InterPro"/>
</dbReference>
<keyword evidence="2" id="KW-0408">Iron</keyword>
<evidence type="ECO:0000256" key="2">
    <source>
        <dbReference type="ARBA" id="ARBA00023004"/>
    </source>
</evidence>
<dbReference type="GO" id="GO:0005737">
    <property type="term" value="C:cytoplasm"/>
    <property type="evidence" value="ECO:0007669"/>
    <property type="project" value="UniProtKB-ARBA"/>
</dbReference>
<sequence>MDSKEYSQRAEHVFRQVEQLLDRNEDLLDYDRTPDKLQIAFEERPGIIVLNTQRAIHEIWLAGNARGWHFKYQADNDRWFAEAEQEEFYDCFARLLSDHLGKSTTF</sequence>
<reference evidence="4" key="1">
    <citation type="submission" date="2017-09" db="EMBL/GenBank/DDBJ databases">
        <title>The Reconstruction of 2,631 Draft Metagenome-Assembled Genomes from the Global Oceans.</title>
        <authorList>
            <person name="Tully B.J."/>
            <person name="Graham E.D."/>
            <person name="Heidelberg J.F."/>
        </authorList>
    </citation>
    <scope>NUCLEOTIDE SEQUENCE [LARGE SCALE GENOMIC DNA]</scope>
</reference>
<evidence type="ECO:0000313" key="4">
    <source>
        <dbReference type="Proteomes" id="UP000226525"/>
    </source>
</evidence>
<accession>A0A2D6YH07</accession>
<dbReference type="SMART" id="SM01219">
    <property type="entry name" value="Frataxin_Cyay"/>
    <property type="match status" value="1"/>
</dbReference>
<dbReference type="Gene3D" id="3.30.920.10">
    <property type="entry name" value="Frataxin/CyaY"/>
    <property type="match status" value="1"/>
</dbReference>
<dbReference type="EMBL" id="NZEX01000033">
    <property type="protein sequence ID" value="MAH62459.1"/>
    <property type="molecule type" value="Genomic_DNA"/>
</dbReference>
<dbReference type="GO" id="GO:0008199">
    <property type="term" value="F:ferric iron binding"/>
    <property type="evidence" value="ECO:0007669"/>
    <property type="project" value="InterPro"/>
</dbReference>
<evidence type="ECO:0000313" key="3">
    <source>
        <dbReference type="EMBL" id="MAH62459.1"/>
    </source>
</evidence>
<name>A0A2D6YH07_9DELT</name>
<dbReference type="InterPro" id="IPR002908">
    <property type="entry name" value="Frataxin/CyaY"/>
</dbReference>
<dbReference type="NCBIfam" id="TIGR03421">
    <property type="entry name" value="FeS_CyaY"/>
    <property type="match status" value="1"/>
</dbReference>
<protein>
    <submittedName>
        <fullName evidence="3">Iron donor protein CyaY</fullName>
    </submittedName>
</protein>
<proteinExistence type="inferred from homology"/>
<gene>
    <name evidence="3" type="primary">cyaY</name>
    <name evidence="3" type="ORF">CMN54_03215</name>
</gene>
<dbReference type="InterPro" id="IPR036524">
    <property type="entry name" value="Frataxin/CyaY_sf"/>
</dbReference>
<organism evidence="3 4">
    <name type="scientific">SAR324 cluster bacterium</name>
    <dbReference type="NCBI Taxonomy" id="2024889"/>
    <lineage>
        <taxon>Bacteria</taxon>
        <taxon>Deltaproteobacteria</taxon>
        <taxon>SAR324 cluster</taxon>
    </lineage>
</organism>
<dbReference type="SUPFAM" id="SSF55387">
    <property type="entry name" value="Frataxin/Nqo15-like"/>
    <property type="match status" value="1"/>
</dbReference>
<comment type="caution">
    <text evidence="3">The sequence shown here is derived from an EMBL/GenBank/DDBJ whole genome shotgun (WGS) entry which is preliminary data.</text>
</comment>
<dbReference type="Pfam" id="PF01491">
    <property type="entry name" value="Frataxin_Cyay"/>
    <property type="match status" value="1"/>
</dbReference>
<comment type="similarity">
    <text evidence="1">Belongs to the frataxin family.</text>
</comment>
<dbReference type="AlphaFoldDB" id="A0A2D6YH07"/>